<accession>A0A3B0SW56</accession>
<reference evidence="2" key="1">
    <citation type="submission" date="2018-06" db="EMBL/GenBank/DDBJ databases">
        <authorList>
            <person name="Zhirakovskaya E."/>
        </authorList>
    </citation>
    <scope>NUCLEOTIDE SEQUENCE</scope>
</reference>
<sequence length="84" mass="8336">MNWNNPVAPLEAFTASGFPRDSHRITERASSTRSAGKYCDTRGRHRSTASPGGRVVVGGGAVVVVGGGASVVVTGGAVVVVGGG</sequence>
<dbReference type="AlphaFoldDB" id="A0A3B0SW56"/>
<dbReference type="EMBL" id="UOEK01000644">
    <property type="protein sequence ID" value="VAW09748.1"/>
    <property type="molecule type" value="Genomic_DNA"/>
</dbReference>
<feature type="region of interest" description="Disordered" evidence="1">
    <location>
        <begin position="22"/>
        <end position="52"/>
    </location>
</feature>
<name>A0A3B0SW56_9ZZZZ</name>
<evidence type="ECO:0000313" key="2">
    <source>
        <dbReference type="EMBL" id="VAW09748.1"/>
    </source>
</evidence>
<proteinExistence type="predicted"/>
<organism evidence="2">
    <name type="scientific">hydrothermal vent metagenome</name>
    <dbReference type="NCBI Taxonomy" id="652676"/>
    <lineage>
        <taxon>unclassified sequences</taxon>
        <taxon>metagenomes</taxon>
        <taxon>ecological metagenomes</taxon>
    </lineage>
</organism>
<protein>
    <submittedName>
        <fullName evidence="2">Uncharacterized protein</fullName>
    </submittedName>
</protein>
<gene>
    <name evidence="2" type="ORF">MNBD_ACTINO02-1504</name>
</gene>
<evidence type="ECO:0000256" key="1">
    <source>
        <dbReference type="SAM" id="MobiDB-lite"/>
    </source>
</evidence>